<comment type="caution">
    <text evidence="3">The sequence shown here is derived from an EMBL/GenBank/DDBJ whole genome shotgun (WGS) entry which is preliminary data.</text>
</comment>
<dbReference type="OrthoDB" id="18996at2759"/>
<dbReference type="AlphaFoldDB" id="A0A5B0N708"/>
<feature type="domain" description="mRNA decapping protein 2 Box A" evidence="2">
    <location>
        <begin position="79"/>
        <end position="159"/>
    </location>
</feature>
<name>A0A5B0N708_PUCGR</name>
<dbReference type="SUPFAM" id="SSF140586">
    <property type="entry name" value="Dcp2 domain-like"/>
    <property type="match status" value="1"/>
</dbReference>
<gene>
    <name evidence="3" type="primary">DCP2_4</name>
    <name evidence="3" type="ORF">PGT21_030626</name>
</gene>
<organism evidence="3 4">
    <name type="scientific">Puccinia graminis f. sp. tritici</name>
    <dbReference type="NCBI Taxonomy" id="56615"/>
    <lineage>
        <taxon>Eukaryota</taxon>
        <taxon>Fungi</taxon>
        <taxon>Dikarya</taxon>
        <taxon>Basidiomycota</taxon>
        <taxon>Pucciniomycotina</taxon>
        <taxon>Pucciniomycetes</taxon>
        <taxon>Pucciniales</taxon>
        <taxon>Pucciniaceae</taxon>
        <taxon>Puccinia</taxon>
    </lineage>
</organism>
<keyword evidence="4" id="KW-1185">Reference proteome</keyword>
<dbReference type="GO" id="GO:0000290">
    <property type="term" value="P:deadenylation-dependent decapping of nuclear-transcribed mRNA"/>
    <property type="evidence" value="ECO:0007669"/>
    <property type="project" value="TreeGrafter"/>
</dbReference>
<dbReference type="PANTHER" id="PTHR23114:SF17">
    <property type="entry name" value="M7GPPPN-MRNA HYDROLASE"/>
    <property type="match status" value="1"/>
</dbReference>
<reference evidence="3 4" key="1">
    <citation type="submission" date="2019-05" db="EMBL/GenBank/DDBJ databases">
        <title>Emergence of the Ug99 lineage of the wheat stem rust pathogen through somatic hybridization.</title>
        <authorList>
            <person name="Li F."/>
            <person name="Upadhyaya N.M."/>
            <person name="Sperschneider J."/>
            <person name="Matny O."/>
            <person name="Nguyen-Phuc H."/>
            <person name="Mago R."/>
            <person name="Raley C."/>
            <person name="Miller M.E."/>
            <person name="Silverstein K.A.T."/>
            <person name="Henningsen E."/>
            <person name="Hirsch C.D."/>
            <person name="Visser B."/>
            <person name="Pretorius Z.A."/>
            <person name="Steffenson B.J."/>
            <person name="Schwessinger B."/>
            <person name="Dodds P.N."/>
            <person name="Figueroa M."/>
        </authorList>
    </citation>
    <scope>NUCLEOTIDE SEQUENCE [LARGE SCALE GENOMIC DNA]</scope>
    <source>
        <strain evidence="3">21-0</strain>
    </source>
</reference>
<accession>A0A5B0N708</accession>
<dbReference type="Gene3D" id="1.10.10.1050">
    <property type="entry name" value="Dcp2, box A domain"/>
    <property type="match status" value="1"/>
</dbReference>
<dbReference type="GO" id="GO:0016787">
    <property type="term" value="F:hydrolase activity"/>
    <property type="evidence" value="ECO:0007669"/>
    <property type="project" value="InterPro"/>
</dbReference>
<evidence type="ECO:0000313" key="4">
    <source>
        <dbReference type="Proteomes" id="UP000324748"/>
    </source>
</evidence>
<dbReference type="Proteomes" id="UP000324748">
    <property type="component" value="Unassembled WGS sequence"/>
</dbReference>
<protein>
    <submittedName>
        <fullName evidence="3">mRNA-decapping enzyme subunit 2</fullName>
    </submittedName>
</protein>
<sequence>MNLTYLPICGEESWFSSKSSLYLYGEHPWDREQQVRSITAVTSTIHSRAELSLSIGESRVPRGPPQPSQTPSPSRMPLEDVLEDLASRFILNLPIVELSHIERVCFQVEQAHWFYKDFVMPNSLLNLPSYHLKTVTGLFFKKCDLLTVDEAPLAGRDPCASTHSSKITFVPPIKSHCHLHACKIGSSLTINIWTFSDMRTWLTNNHLLVPIGQSLPTPREHRQAYVQTNHPSTNQTYGGNHIGHPQSHHTQFENKAAAGSERVSRLQAFDFFPEEPSSTEQGNQDN</sequence>
<dbReference type="InterPro" id="IPR036189">
    <property type="entry name" value="DCP2_BoxA_sf"/>
</dbReference>
<evidence type="ECO:0000256" key="1">
    <source>
        <dbReference type="SAM" id="MobiDB-lite"/>
    </source>
</evidence>
<dbReference type="PANTHER" id="PTHR23114">
    <property type="entry name" value="M7GPPPN-MRNA HYDROLASE"/>
    <property type="match status" value="1"/>
</dbReference>
<proteinExistence type="predicted"/>
<dbReference type="Pfam" id="PF05026">
    <property type="entry name" value="DCP2"/>
    <property type="match status" value="1"/>
</dbReference>
<feature type="region of interest" description="Disordered" evidence="1">
    <location>
        <begin position="56"/>
        <end position="76"/>
    </location>
</feature>
<dbReference type="InterPro" id="IPR007722">
    <property type="entry name" value="DCP2_BoxA"/>
</dbReference>
<dbReference type="GO" id="GO:0030145">
    <property type="term" value="F:manganese ion binding"/>
    <property type="evidence" value="ECO:0007669"/>
    <property type="project" value="InterPro"/>
</dbReference>
<evidence type="ECO:0000259" key="2">
    <source>
        <dbReference type="SMART" id="SM01125"/>
    </source>
</evidence>
<dbReference type="EMBL" id="VSWC01000118">
    <property type="protein sequence ID" value="KAA1084552.1"/>
    <property type="molecule type" value="Genomic_DNA"/>
</dbReference>
<dbReference type="SMART" id="SM01125">
    <property type="entry name" value="DCP2"/>
    <property type="match status" value="1"/>
</dbReference>
<evidence type="ECO:0000313" key="3">
    <source>
        <dbReference type="EMBL" id="KAA1084552.1"/>
    </source>
</evidence>
<dbReference type="GO" id="GO:0000932">
    <property type="term" value="C:P-body"/>
    <property type="evidence" value="ECO:0007669"/>
    <property type="project" value="TreeGrafter"/>
</dbReference>
<dbReference type="GO" id="GO:0003723">
    <property type="term" value="F:RNA binding"/>
    <property type="evidence" value="ECO:0007669"/>
    <property type="project" value="InterPro"/>
</dbReference>